<organism evidence="2 3">
    <name type="scientific">Hypocrea jecorina (strain ATCC 56765 / BCRC 32924 / NRRL 11460 / Rut C-30)</name>
    <name type="common">Trichoderma reesei</name>
    <dbReference type="NCBI Taxonomy" id="1344414"/>
    <lineage>
        <taxon>Eukaryota</taxon>
        <taxon>Fungi</taxon>
        <taxon>Dikarya</taxon>
        <taxon>Ascomycota</taxon>
        <taxon>Pezizomycotina</taxon>
        <taxon>Sordariomycetes</taxon>
        <taxon>Hypocreomycetidae</taxon>
        <taxon>Hypocreales</taxon>
        <taxon>Hypocreaceae</taxon>
        <taxon>Trichoderma</taxon>
    </lineage>
</organism>
<dbReference type="Proteomes" id="UP000024376">
    <property type="component" value="Unassembled WGS sequence"/>
</dbReference>
<accession>A0A024S2F0</accession>
<dbReference type="KEGG" id="trr:M419DRAFT_124370"/>
<gene>
    <name evidence="2" type="ORF">M419DRAFT_124370</name>
</gene>
<evidence type="ECO:0000313" key="2">
    <source>
        <dbReference type="EMBL" id="ETR99503.1"/>
    </source>
</evidence>
<proteinExistence type="predicted"/>
<protein>
    <submittedName>
        <fullName evidence="2">Uncharacterized protein</fullName>
    </submittedName>
</protein>
<dbReference type="AlphaFoldDB" id="A0A024S2F0"/>
<dbReference type="HOGENOM" id="CLU_2741861_0_0_1"/>
<feature type="compositionally biased region" description="Basic residues" evidence="1">
    <location>
        <begin position="55"/>
        <end position="64"/>
    </location>
</feature>
<reference evidence="3" key="1">
    <citation type="journal article" date="2013" name="Ind. Biotechnol.">
        <title>Comparative genomics analysis of Trichoderma reesei strains.</title>
        <authorList>
            <person name="Koike H."/>
            <person name="Aerts A."/>
            <person name="LaButti K."/>
            <person name="Grigoriev I.V."/>
            <person name="Baker S.E."/>
        </authorList>
    </citation>
    <scope>NUCLEOTIDE SEQUENCE [LARGE SCALE GENOMIC DNA]</scope>
    <source>
        <strain evidence="3">ATCC 56765 / BCRC 32924 / NRRL 11460 / Rut C-30</strain>
    </source>
</reference>
<sequence>MPTTSVGIIAKQMTKPSRKKATKGKAMHSAPALNRKVLSHAIESPSSQWPMTKKPQAKMCRRRSALSSISV</sequence>
<evidence type="ECO:0000256" key="1">
    <source>
        <dbReference type="SAM" id="MobiDB-lite"/>
    </source>
</evidence>
<name>A0A024S2F0_HYPJR</name>
<feature type="region of interest" description="Disordered" evidence="1">
    <location>
        <begin position="45"/>
        <end position="71"/>
    </location>
</feature>
<dbReference type="EMBL" id="KI911156">
    <property type="protein sequence ID" value="ETR99503.1"/>
    <property type="molecule type" value="Genomic_DNA"/>
</dbReference>
<evidence type="ECO:0000313" key="3">
    <source>
        <dbReference type="Proteomes" id="UP000024376"/>
    </source>
</evidence>